<evidence type="ECO:0000313" key="2">
    <source>
        <dbReference type="Proteomes" id="UP001202328"/>
    </source>
</evidence>
<evidence type="ECO:0000313" key="1">
    <source>
        <dbReference type="EMBL" id="KAI3848922.1"/>
    </source>
</evidence>
<sequence>MLQSQTKTSSPWLSDPNSSPEFHINLQFLLTELSRESRCKSLSPTAAALSLLNQSKVKLELCSLENIESRVYNSYDVAYFDVVYFD</sequence>
<gene>
    <name evidence="1" type="ORF">MKW98_014456</name>
</gene>
<dbReference type="EMBL" id="JAJJMB010016180">
    <property type="protein sequence ID" value="KAI3848922.1"/>
    <property type="molecule type" value="Genomic_DNA"/>
</dbReference>
<protein>
    <submittedName>
        <fullName evidence="1">Uncharacterized protein</fullName>
    </submittedName>
</protein>
<organism evidence="1 2">
    <name type="scientific">Papaver atlanticum</name>
    <dbReference type="NCBI Taxonomy" id="357466"/>
    <lineage>
        <taxon>Eukaryota</taxon>
        <taxon>Viridiplantae</taxon>
        <taxon>Streptophyta</taxon>
        <taxon>Embryophyta</taxon>
        <taxon>Tracheophyta</taxon>
        <taxon>Spermatophyta</taxon>
        <taxon>Magnoliopsida</taxon>
        <taxon>Ranunculales</taxon>
        <taxon>Papaveraceae</taxon>
        <taxon>Papaveroideae</taxon>
        <taxon>Papaver</taxon>
    </lineage>
</organism>
<name>A0AAD4S010_9MAGN</name>
<reference evidence="1" key="1">
    <citation type="submission" date="2022-04" db="EMBL/GenBank/DDBJ databases">
        <title>A functionally conserved STORR gene fusion in Papaver species that diverged 16.8 million years ago.</title>
        <authorList>
            <person name="Catania T."/>
        </authorList>
    </citation>
    <scope>NUCLEOTIDE SEQUENCE</scope>
    <source>
        <strain evidence="1">S-188037</strain>
    </source>
</reference>
<dbReference type="Proteomes" id="UP001202328">
    <property type="component" value="Unassembled WGS sequence"/>
</dbReference>
<dbReference type="AlphaFoldDB" id="A0AAD4S010"/>
<comment type="caution">
    <text evidence="1">The sequence shown here is derived from an EMBL/GenBank/DDBJ whole genome shotgun (WGS) entry which is preliminary data.</text>
</comment>
<keyword evidence="2" id="KW-1185">Reference proteome</keyword>
<proteinExistence type="predicted"/>
<accession>A0AAD4S010</accession>